<feature type="compositionally biased region" description="Low complexity" evidence="1">
    <location>
        <begin position="49"/>
        <end position="59"/>
    </location>
</feature>
<protein>
    <submittedName>
        <fullName evidence="2">Uncharacterized protein</fullName>
    </submittedName>
</protein>
<evidence type="ECO:0000313" key="3">
    <source>
        <dbReference type="Proteomes" id="UP000054564"/>
    </source>
</evidence>
<reference evidence="3" key="1">
    <citation type="submission" date="2014-03" db="EMBL/GenBank/DDBJ databases">
        <title>The Genome Sequence of Puccinia striiformis f. sp. tritici PST-78.</title>
        <authorList>
            <consortium name="The Broad Institute Genome Sequencing Platform"/>
            <person name="Cuomo C."/>
            <person name="Hulbert S."/>
            <person name="Chen X."/>
            <person name="Walker B."/>
            <person name="Young S.K."/>
            <person name="Zeng Q."/>
            <person name="Gargeya S."/>
            <person name="Fitzgerald M."/>
            <person name="Haas B."/>
            <person name="Abouelleil A."/>
            <person name="Alvarado L."/>
            <person name="Arachchi H.M."/>
            <person name="Berlin A.M."/>
            <person name="Chapman S.B."/>
            <person name="Goldberg J."/>
            <person name="Griggs A."/>
            <person name="Gujja S."/>
            <person name="Hansen M."/>
            <person name="Howarth C."/>
            <person name="Imamovic A."/>
            <person name="Larimer J."/>
            <person name="McCowan C."/>
            <person name="Montmayeur A."/>
            <person name="Murphy C."/>
            <person name="Neiman D."/>
            <person name="Pearson M."/>
            <person name="Priest M."/>
            <person name="Roberts A."/>
            <person name="Saif S."/>
            <person name="Shea T."/>
            <person name="Sisk P."/>
            <person name="Sykes S."/>
            <person name="Wortman J."/>
            <person name="Nusbaum C."/>
            <person name="Birren B."/>
        </authorList>
    </citation>
    <scope>NUCLEOTIDE SEQUENCE [LARGE SCALE GENOMIC DNA]</scope>
    <source>
        <strain evidence="3">race PST-78</strain>
    </source>
</reference>
<feature type="compositionally biased region" description="Basic and acidic residues" evidence="1">
    <location>
        <begin position="75"/>
        <end position="89"/>
    </location>
</feature>
<feature type="compositionally biased region" description="Polar residues" evidence="1">
    <location>
        <begin position="20"/>
        <end position="39"/>
    </location>
</feature>
<organism evidence="2 3">
    <name type="scientific">Puccinia striiformis f. sp. tritici PST-78</name>
    <dbReference type="NCBI Taxonomy" id="1165861"/>
    <lineage>
        <taxon>Eukaryota</taxon>
        <taxon>Fungi</taxon>
        <taxon>Dikarya</taxon>
        <taxon>Basidiomycota</taxon>
        <taxon>Pucciniomycotina</taxon>
        <taxon>Pucciniomycetes</taxon>
        <taxon>Pucciniales</taxon>
        <taxon>Pucciniaceae</taxon>
        <taxon>Puccinia</taxon>
    </lineage>
</organism>
<dbReference type="EMBL" id="AJIL01004297">
    <property type="protein sequence ID" value="KNE87748.1"/>
    <property type="molecule type" value="Genomic_DNA"/>
</dbReference>
<feature type="non-terminal residue" evidence="2">
    <location>
        <position position="130"/>
    </location>
</feature>
<dbReference type="STRING" id="1165861.A0A0L0UL60"/>
<dbReference type="Proteomes" id="UP000054564">
    <property type="component" value="Unassembled WGS sequence"/>
</dbReference>
<keyword evidence="3" id="KW-1185">Reference proteome</keyword>
<evidence type="ECO:0000256" key="1">
    <source>
        <dbReference type="SAM" id="MobiDB-lite"/>
    </source>
</evidence>
<comment type="caution">
    <text evidence="2">The sequence shown here is derived from an EMBL/GenBank/DDBJ whole genome shotgun (WGS) entry which is preliminary data.</text>
</comment>
<evidence type="ECO:0000313" key="2">
    <source>
        <dbReference type="EMBL" id="KNE87748.1"/>
    </source>
</evidence>
<accession>A0A0L0UL60</accession>
<dbReference type="AlphaFoldDB" id="A0A0L0UL60"/>
<feature type="region of interest" description="Disordered" evidence="1">
    <location>
        <begin position="19"/>
        <end position="89"/>
    </location>
</feature>
<sequence>MTMTTFLTNLETELRRQKEVQAQANTTASALATTQNPRSNYHPAPTTQSHGSNNTNSNRGRGRRPFCQNGVHNPETNHSEENCHQAHPEKALAYHQAAIDRVKGASSSNRALLSVNSGVSDAIVFDSGAS</sequence>
<proteinExistence type="predicted"/>
<gene>
    <name evidence="2" type="ORF">PSTG_18861</name>
</gene>
<name>A0A0L0UL60_9BASI</name>